<dbReference type="GO" id="GO:0046872">
    <property type="term" value="F:metal ion binding"/>
    <property type="evidence" value="ECO:0007669"/>
    <property type="project" value="InterPro"/>
</dbReference>
<keyword evidence="9" id="KW-0597">Phosphoprotein</keyword>
<feature type="repeat" description="RCC1" evidence="18">
    <location>
        <begin position="4320"/>
        <end position="4371"/>
    </location>
</feature>
<dbReference type="PANTHER" id="PTHR22870:SF446">
    <property type="entry name" value="REGULATOR OF CHROMOSOME CONDENSATION DOMAIN-CONTAINING PROTEIN"/>
    <property type="match status" value="1"/>
</dbReference>
<dbReference type="PROSITE" id="PS00626">
    <property type="entry name" value="RCC1_2"/>
    <property type="match status" value="1"/>
</dbReference>
<dbReference type="Gene3D" id="1.10.8.10">
    <property type="entry name" value="DNA helicase RuvA subunit, C-terminal domain"/>
    <property type="match status" value="1"/>
</dbReference>
<dbReference type="PRINTS" id="PR00633">
    <property type="entry name" value="RCCNDNSATION"/>
</dbReference>
<dbReference type="Pfam" id="PF10240">
    <property type="entry name" value="DUF2464"/>
    <property type="match status" value="1"/>
</dbReference>
<feature type="repeat" description="RCC1" evidence="18">
    <location>
        <begin position="4426"/>
        <end position="4477"/>
    </location>
</feature>
<evidence type="ECO:0000256" key="14">
    <source>
        <dbReference type="ARBA" id="ARBA00022927"/>
    </source>
</evidence>
<comment type="function">
    <text evidence="16">Component of the ESCRT-I complex, a regulator of vesicular trafficking process. Required for the sorting of endocytic ubiquitinated cargos into multivesicular bodies.</text>
</comment>
<dbReference type="Gene3D" id="2.60.120.260">
    <property type="entry name" value="Galactose-binding domain-like"/>
    <property type="match status" value="1"/>
</dbReference>
<keyword evidence="12" id="KW-0967">Endosome</keyword>
<dbReference type="SMART" id="SM01337">
    <property type="entry name" value="APC10"/>
    <property type="match status" value="1"/>
</dbReference>
<dbReference type="InterPro" id="IPR021097">
    <property type="entry name" value="CPH_domain"/>
</dbReference>
<dbReference type="SMART" id="SM00706">
    <property type="entry name" value="TECPR"/>
    <property type="match status" value="4"/>
</dbReference>
<feature type="domain" description="DOC" evidence="22">
    <location>
        <begin position="2979"/>
        <end position="3157"/>
    </location>
</feature>
<evidence type="ECO:0000256" key="3">
    <source>
        <dbReference type="ARBA" id="ARBA00004633"/>
    </source>
</evidence>
<comment type="pathway">
    <text evidence="4">Protein modification; protein ubiquitination.</text>
</comment>
<evidence type="ECO:0000256" key="16">
    <source>
        <dbReference type="ARBA" id="ARBA00053101"/>
    </source>
</evidence>
<dbReference type="FunFam" id="2.100.10.50:FF:000002">
    <property type="entry name" value="Multivesicular body subunit 12B"/>
    <property type="match status" value="1"/>
</dbReference>
<comment type="similarity">
    <text evidence="5">Belongs to the MVB12 family.</text>
</comment>
<evidence type="ECO:0000256" key="5">
    <source>
        <dbReference type="ARBA" id="ARBA00010432"/>
    </source>
</evidence>
<keyword evidence="10" id="KW-0808">Transferase</keyword>
<keyword evidence="27" id="KW-1185">Reference proteome</keyword>
<dbReference type="EMBL" id="WJQU01000004">
    <property type="protein sequence ID" value="KAJ6636036.1"/>
    <property type="molecule type" value="Genomic_DNA"/>
</dbReference>
<dbReference type="PROSITE" id="PS50012">
    <property type="entry name" value="RCC1_3"/>
    <property type="match status" value="15"/>
</dbReference>
<keyword evidence="13 17" id="KW-0833">Ubl conjugation pathway</keyword>
<feature type="region of interest" description="Disordered" evidence="19">
    <location>
        <begin position="218"/>
        <end position="237"/>
    </location>
</feature>
<keyword evidence="11" id="KW-0677">Repeat</keyword>
<evidence type="ECO:0000256" key="12">
    <source>
        <dbReference type="ARBA" id="ARBA00022753"/>
    </source>
</evidence>
<dbReference type="Pfam" id="PF13540">
    <property type="entry name" value="RCC1_2"/>
    <property type="match status" value="1"/>
</dbReference>
<dbReference type="GO" id="GO:0000813">
    <property type="term" value="C:ESCRT I complex"/>
    <property type="evidence" value="ECO:0007669"/>
    <property type="project" value="InterPro"/>
</dbReference>
<dbReference type="PROSITE" id="PS51416">
    <property type="entry name" value="MIB_HERC2"/>
    <property type="match status" value="1"/>
</dbReference>
<dbReference type="Gene3D" id="2.100.10.50">
    <property type="match status" value="1"/>
</dbReference>
<dbReference type="Gene3D" id="3.30.2160.10">
    <property type="entry name" value="Hect, E3 ligase catalytic domain"/>
    <property type="match status" value="1"/>
</dbReference>
<feature type="region of interest" description="Disordered" evidence="19">
    <location>
        <begin position="1606"/>
        <end position="1631"/>
    </location>
</feature>
<evidence type="ECO:0000256" key="1">
    <source>
        <dbReference type="ARBA" id="ARBA00000885"/>
    </source>
</evidence>
<dbReference type="PROSITE" id="PS50237">
    <property type="entry name" value="HECT"/>
    <property type="match status" value="1"/>
</dbReference>
<protein>
    <recommendedName>
        <fullName evidence="6">HECT-type E3 ubiquitin transferase</fullName>
        <ecNumber evidence="6">2.3.2.26</ecNumber>
    </recommendedName>
</protein>
<dbReference type="FunFam" id="2.30.30.40:FF:000074">
    <property type="entry name" value="E3 ubiquitin-protein ligase HERC2 isoform X1"/>
    <property type="match status" value="1"/>
</dbReference>
<feature type="domain" description="MABP" evidence="25">
    <location>
        <begin position="25"/>
        <end position="169"/>
    </location>
</feature>
<dbReference type="SUPFAM" id="SSF56204">
    <property type="entry name" value="Hect, E3 ligase catalytic domain"/>
    <property type="match status" value="1"/>
</dbReference>
<dbReference type="InterPro" id="IPR036400">
    <property type="entry name" value="Cyt_B5-like_heme/steroid_sf"/>
</dbReference>
<dbReference type="GO" id="GO:0015031">
    <property type="term" value="P:protein transport"/>
    <property type="evidence" value="ECO:0007669"/>
    <property type="project" value="UniProtKB-KW"/>
</dbReference>
<evidence type="ECO:0000259" key="23">
    <source>
        <dbReference type="PROSITE" id="PS51416"/>
    </source>
</evidence>
<dbReference type="Gene3D" id="2.30.30.40">
    <property type="entry name" value="SH3 Domains"/>
    <property type="match status" value="1"/>
</dbReference>
<keyword evidence="15" id="KW-0472">Membrane</keyword>
<dbReference type="EC" id="2.3.2.26" evidence="6"/>
<feature type="repeat" description="RCC1" evidence="18">
    <location>
        <begin position="4478"/>
        <end position="4529"/>
    </location>
</feature>
<dbReference type="SUPFAM" id="SSF50985">
    <property type="entry name" value="RCC1/BLIP-II"/>
    <property type="match status" value="3"/>
</dbReference>
<feature type="repeat" description="RCC1" evidence="18">
    <location>
        <begin position="3177"/>
        <end position="3228"/>
    </location>
</feature>
<feature type="repeat" description="RCC1" evidence="18">
    <location>
        <begin position="4214"/>
        <end position="4265"/>
    </location>
</feature>
<dbReference type="InterPro" id="IPR000408">
    <property type="entry name" value="Reg_chr_condens"/>
</dbReference>
<feature type="compositionally biased region" description="Polar residues" evidence="19">
    <location>
        <begin position="2627"/>
        <end position="2637"/>
    </location>
</feature>
<accession>A0A9Q0MQA7</accession>
<dbReference type="FunFam" id="2.130.10.30:FF:000003">
    <property type="entry name" value="E3 ubiquitin-protein ligase HERC2 isoform X1"/>
    <property type="match status" value="1"/>
</dbReference>
<comment type="caution">
    <text evidence="26">The sequence shown here is derived from an EMBL/GenBank/DDBJ whole genome shotgun (WGS) entry which is preliminary data.</text>
</comment>
<dbReference type="FunFam" id="3.30.2410.10:FF:000006">
    <property type="entry name" value="probable E3 ubiquitin-protein ligase HERC1 isoform X2"/>
    <property type="match status" value="1"/>
</dbReference>
<dbReference type="GO" id="GO:0031902">
    <property type="term" value="C:late endosome membrane"/>
    <property type="evidence" value="ECO:0007669"/>
    <property type="project" value="UniProtKB-SubCell"/>
</dbReference>
<dbReference type="InterPro" id="IPR014722">
    <property type="entry name" value="Rib_uL2_dom2"/>
</dbReference>
<dbReference type="SUPFAM" id="SSF159034">
    <property type="entry name" value="Mib/herc2 domain-like"/>
    <property type="match status" value="1"/>
</dbReference>
<evidence type="ECO:0000256" key="13">
    <source>
        <dbReference type="ARBA" id="ARBA00022786"/>
    </source>
</evidence>
<comment type="catalytic activity">
    <reaction evidence="1">
        <text>S-ubiquitinyl-[E2 ubiquitin-conjugating enzyme]-L-cysteine + [acceptor protein]-L-lysine = [E2 ubiquitin-conjugating enzyme]-L-cysteine + N(6)-ubiquitinyl-[acceptor protein]-L-lysine.</text>
        <dbReference type="EC" id="2.3.2.26"/>
    </reaction>
</comment>
<dbReference type="InterPro" id="IPR009091">
    <property type="entry name" value="RCC1/BLIP-II"/>
</dbReference>
<dbReference type="Gene3D" id="3.90.1750.10">
    <property type="entry name" value="Hect, E3 ligase catalytic domains"/>
    <property type="match status" value="1"/>
</dbReference>
<feature type="compositionally biased region" description="Polar residues" evidence="19">
    <location>
        <begin position="1617"/>
        <end position="1631"/>
    </location>
</feature>
<dbReference type="GO" id="GO:0061630">
    <property type="term" value="F:ubiquitin protein ligase activity"/>
    <property type="evidence" value="ECO:0007669"/>
    <property type="project" value="UniProtKB-EC"/>
</dbReference>
<gene>
    <name evidence="26" type="primary">HERC2</name>
    <name evidence="26" type="ORF">Bhyg_14623</name>
</gene>
<evidence type="ECO:0000256" key="7">
    <source>
        <dbReference type="ARBA" id="ARBA00022448"/>
    </source>
</evidence>
<feature type="repeat" description="RCC1" evidence="18">
    <location>
        <begin position="4266"/>
        <end position="4319"/>
    </location>
</feature>
<feature type="repeat" description="RCC1" evidence="18">
    <location>
        <begin position="3493"/>
        <end position="3544"/>
    </location>
</feature>
<dbReference type="Gene3D" id="3.30.2410.10">
    <property type="entry name" value="Hect, E3 ligase catalytic domain"/>
    <property type="match status" value="1"/>
</dbReference>
<evidence type="ECO:0000259" key="21">
    <source>
        <dbReference type="PROSITE" id="PS50237"/>
    </source>
</evidence>
<feature type="domain" description="MIB/HERC2" evidence="23">
    <location>
        <begin position="2160"/>
        <end position="2231"/>
    </location>
</feature>
<evidence type="ECO:0000259" key="20">
    <source>
        <dbReference type="PROSITE" id="PS50030"/>
    </source>
</evidence>
<evidence type="ECO:0000313" key="27">
    <source>
        <dbReference type="Proteomes" id="UP001151699"/>
    </source>
</evidence>
<feature type="repeat" description="RCC1" evidence="18">
    <location>
        <begin position="4372"/>
        <end position="4423"/>
    </location>
</feature>
<dbReference type="Proteomes" id="UP001151699">
    <property type="component" value="Chromosome C"/>
</dbReference>
<dbReference type="InterPro" id="IPR058923">
    <property type="entry name" value="RCC1-like_dom"/>
</dbReference>
<feature type="domain" description="HECT" evidence="21">
    <location>
        <begin position="4710"/>
        <end position="5040"/>
    </location>
</feature>
<dbReference type="PROSITE" id="PS51284">
    <property type="entry name" value="DOC"/>
    <property type="match status" value="1"/>
</dbReference>
<evidence type="ECO:0000256" key="4">
    <source>
        <dbReference type="ARBA" id="ARBA00004906"/>
    </source>
</evidence>
<feature type="repeat" description="RCC1" evidence="18">
    <location>
        <begin position="3335"/>
        <end position="3386"/>
    </location>
</feature>
<keyword evidence="8" id="KW-0963">Cytoplasm</keyword>
<feature type="domain" description="UMA" evidence="24">
    <location>
        <begin position="247"/>
        <end position="288"/>
    </location>
</feature>
<dbReference type="InterPro" id="IPR000569">
    <property type="entry name" value="HECT_dom"/>
</dbReference>
<dbReference type="CDD" id="cd14402">
    <property type="entry name" value="UBA_HERC2"/>
    <property type="match status" value="1"/>
</dbReference>
<dbReference type="InterPro" id="IPR006624">
    <property type="entry name" value="Beta-propeller_rpt_TECPR"/>
</dbReference>
<reference evidence="26" key="1">
    <citation type="submission" date="2022-07" db="EMBL/GenBank/DDBJ databases">
        <authorList>
            <person name="Trinca V."/>
            <person name="Uliana J.V.C."/>
            <person name="Torres T.T."/>
            <person name="Ward R.J."/>
            <person name="Monesi N."/>
        </authorList>
    </citation>
    <scope>NUCLEOTIDE SEQUENCE</scope>
    <source>
        <strain evidence="26">HSMRA1968</strain>
        <tissue evidence="26">Whole embryos</tissue>
    </source>
</reference>
<dbReference type="InterPro" id="IPR037976">
    <property type="entry name" value="HERC2_APC10"/>
</dbReference>
<feature type="domain" description="UBA" evidence="20">
    <location>
        <begin position="2743"/>
        <end position="2792"/>
    </location>
</feature>
<dbReference type="InterPro" id="IPR037252">
    <property type="entry name" value="Mib_Herc2_sf"/>
</dbReference>
<dbReference type="InterPro" id="IPR004939">
    <property type="entry name" value="APC_su10/DOC_dom"/>
</dbReference>
<dbReference type="Pfam" id="PF11515">
    <property type="entry name" value="Cul7"/>
    <property type="match status" value="1"/>
</dbReference>
<evidence type="ECO:0000313" key="26">
    <source>
        <dbReference type="EMBL" id="KAJ6636036.1"/>
    </source>
</evidence>
<dbReference type="OrthoDB" id="239701at2759"/>
<dbReference type="SUPFAM" id="SSF46934">
    <property type="entry name" value="UBA-like"/>
    <property type="match status" value="1"/>
</dbReference>
<keyword evidence="14" id="KW-0653">Protein transport</keyword>
<evidence type="ECO:0000256" key="15">
    <source>
        <dbReference type="ARBA" id="ARBA00023136"/>
    </source>
</evidence>
<evidence type="ECO:0000256" key="18">
    <source>
        <dbReference type="PROSITE-ProRule" id="PRU00235"/>
    </source>
</evidence>
<evidence type="ECO:0000256" key="2">
    <source>
        <dbReference type="ARBA" id="ARBA00004496"/>
    </source>
</evidence>
<feature type="active site" description="Glycyl thioester intermediate" evidence="17">
    <location>
        <position position="5017"/>
    </location>
</feature>
<dbReference type="InterPro" id="IPR023341">
    <property type="entry name" value="MABP"/>
</dbReference>
<dbReference type="InterPro" id="IPR018798">
    <property type="entry name" value="MVB12A/B"/>
</dbReference>
<dbReference type="Pfam" id="PF25390">
    <property type="entry name" value="WD40_RLD"/>
    <property type="match status" value="2"/>
</dbReference>
<evidence type="ECO:0000256" key="6">
    <source>
        <dbReference type="ARBA" id="ARBA00012485"/>
    </source>
</evidence>
<dbReference type="GO" id="GO:0016567">
    <property type="term" value="P:protein ubiquitination"/>
    <property type="evidence" value="ECO:0007669"/>
    <property type="project" value="InterPro"/>
</dbReference>
<organism evidence="26 27">
    <name type="scientific">Pseudolycoriella hygida</name>
    <dbReference type="NCBI Taxonomy" id="35572"/>
    <lineage>
        <taxon>Eukaryota</taxon>
        <taxon>Metazoa</taxon>
        <taxon>Ecdysozoa</taxon>
        <taxon>Arthropoda</taxon>
        <taxon>Hexapoda</taxon>
        <taxon>Insecta</taxon>
        <taxon>Pterygota</taxon>
        <taxon>Neoptera</taxon>
        <taxon>Endopterygota</taxon>
        <taxon>Diptera</taxon>
        <taxon>Nematocera</taxon>
        <taxon>Sciaroidea</taxon>
        <taxon>Sciaridae</taxon>
        <taxon>Pseudolycoriella</taxon>
    </lineage>
</organism>
<dbReference type="SUPFAM" id="SSF55856">
    <property type="entry name" value="Cytochrome b5-like heme/steroid binding domain"/>
    <property type="match status" value="1"/>
</dbReference>
<dbReference type="Pfam" id="PF00632">
    <property type="entry name" value="HECT"/>
    <property type="match status" value="1"/>
</dbReference>
<evidence type="ECO:0000256" key="19">
    <source>
        <dbReference type="SAM" id="MobiDB-lite"/>
    </source>
</evidence>
<name>A0A9Q0MQA7_9DIPT</name>
<dbReference type="GO" id="GO:0009966">
    <property type="term" value="P:regulation of signal transduction"/>
    <property type="evidence" value="ECO:0007669"/>
    <property type="project" value="UniProtKB-ARBA"/>
</dbReference>
<dbReference type="Pfam" id="PF00415">
    <property type="entry name" value="RCC1"/>
    <property type="match status" value="3"/>
</dbReference>
<dbReference type="PANTHER" id="PTHR22870">
    <property type="entry name" value="REGULATOR OF CHROMOSOME CONDENSATION"/>
    <property type="match status" value="1"/>
</dbReference>
<feature type="repeat" description="RCC1" evidence="18">
    <location>
        <begin position="3389"/>
        <end position="3440"/>
    </location>
</feature>
<evidence type="ECO:0000256" key="10">
    <source>
        <dbReference type="ARBA" id="ARBA00022679"/>
    </source>
</evidence>
<dbReference type="CDD" id="cd08664">
    <property type="entry name" value="APC10-HERC2"/>
    <property type="match status" value="1"/>
</dbReference>
<dbReference type="FunFam" id="2.30.30.30:FF:000015">
    <property type="entry name" value="E3 ubiquitin-protein ligase HERC2"/>
    <property type="match status" value="1"/>
</dbReference>
<proteinExistence type="inferred from homology"/>
<sequence length="5079" mass="557319">MWKKWSTMSKDKNVNNLIMNILPDNRPITSLQIVEDYEKCPKNFVPINRTYDQDADADLWREIIIFGRKSGRYLCLSKSEGLPDYVVETLKVIGERELPPEGFSLLSRTADSEQRAWRKRQIAYKLSKRGSVTSAVTDVILCSKLKAAPEGFVLAGEINGIVICFKSGPVSHRPPPNPPNQVTDLNNSLHYMNISTKPLYPVPQAKDSHDYEEIRTSYKLPTPARTAPKPPSDNPLSSGTLGVHTELDGVPFVINPNLSQQSFEMPKLKDIPTKSELDYNFQLERQILCTLKSSKATNNELIATDEVEQGTAVNSAGYVSYVNKFGKHYCGVLEISCLCSNETNCTGICRPDAECSCQPCHQLNDETTKKSTNSAQNRAQCEPSDTILDSWLWGPIPNAEQRANCIKSLLTEQRELSLQAASHSLSAIHLKQRLSIYHRYFVALARFKSTKNDDCYSETIDGQVDASYQKCGSIDSLVMKDAEKAALARVGARAALNFSFAFLRRAWRSGEDTDLCSELLTDALAALQGLPEASLFDSSQVSALWIEVLERSTKFLRQVVLGDVMGGRCLVPRSDRHIALSLLLELGTQKGTLSASLEAIQLLLTLWDKEKDVDDNRTPNQTNGAPLVPILRRYEQISSQANNTEVLEESTGTASPTESFLRFLTLPDSESANIDLRQAAVVIISHLDRLAKPQLPIGSFAPKTKQAKQLQQILTFGSFSVSSENYGFTSEHVTEFPILGTGSKYSTTFLDLGPNASIKQMIFSEKHVYILTTVGEVFILDNEIPSEPKVDPVDFGNVPVIQLAGFWDGKYLFALNEKREVFVLSVADGRSNRGDAAIKIQAFSDKFVKTIYCGATYCAALTVSGGLYTFGRGVSAGCASVITEEKFAPNVVQSMFGHMVVDVVLSNGDSNSLCVTSDGYVFAWNDVDLGKAGNSSYSGGSQYPIQIEGLSRICRIFACIEFYVALSFDGCVYVWSNKNACGRPCTDGVDEKSKANVELSEYWPSPQRIQQLEGKNVVDAAVGSAHCLLITSTGEVYGFGRNDYNQICSKSVSSATVITTPVLVTPPSLRTTGIACGPAQSILWSNTSTSGIASKIPFVVDLTESTFRLIEQLLAIVCGQTAITGEIRHPPNQESECIAVASLNLLRLQLHALITNNVNPQSIGLGEGSRLLTSLKTRILSLAGGPTILKTMQDAAQWTLQIGWSVLLPTAAERAQTLTSLLPSDPSVSTSGHRFMTDLLVGSLMAEEGLQTALKQAINSEPEDSSNGHNLPLLHLIKQLLRNNATLTQARLGQLLVGPYIKSDDDYMQPEPPSPSLDLLHRFQRLLLSHLHQSKNEDLAGAEALLSKYMQQIITLSIATLTKANEVLLQGKDGIIPVLATDISDTLLYELVIGLILLHRDCTTTILPSFEWTKLFVPLLNCLDCLNRIICDSDMQDTDNMGWPAIFCRGSQKPVSTQDDALLIRQCDIDNHIVSGGKWIIVSGYVYDVEGYHCDIAYVNDLLVNGVGKDLSNELGNPLYRVPFEHITSQLKVGRFETNDCDEKSCSYQSISLTHLNTEQALAYLLGLRACILQRGPILQPAEIQCKTLLNSPVFSGGLQVLQPSNPFDEEKGEARSSASTAGSTPTEASSLFASDLPQPALWPHMLITHRVDSLLTGLSEARLTDPLVSTWYTIADRFCKENSFIWHQDFPTEHPISELERHLTAVFIRHQSLGALVLAVVDRELSGVSDKLPKPVADVIKLVHQTKFTLIKTRQQLNRSYKEVCAPMLEKCRFLLYEVRPAISMEQLALKRLNILRRPTRFKSLVRRIISDMRTAKVLHDIAKPDDILNVTIQQSQTGVKLQSTENLKKMNSTDNLMSNKTCNAENDVDGKKISNENVIGVNDNNVNSDKKNSIEGDAKTTNNLENCRRFKTSEWDDLNDQFVNDFIAKLSEKSVQICNNFESLSSVMTLIVDFILQDNCDVETLRRAMYCQVQRYHIRKRGLEMFAELLNVKGLLDAAAYNVLSGYLGLFLDKTKQHYLGNILDDLNMITAFQKADLLLSHKTIIEWAITELQKFVNQEQIFGKQKSHAGKDSSNLGTYVFLKKLPRARFLLSVFGILSKDLGGNEISLVINSGALGSILGLLRQCGGEPAATKICNEQSYVYEDSIVKKTPKTNISGAELAKMMKIGTRVVRGVDWKWGSQDDSGNGRIISEVGEDGWVRVEWDNGSTNSYRMGKEGQYDLRLADNVSTVASPDTETEDDVSLIEMQLTGNSHPTKLLRSGCTKMLKIISVCVGQHGDKMEKNAVACVASMFRSVLSSKTGFLNQGLEHWTTLGFLRAISSSKQFSKFLTSPIWINLHIDILNSPITCEQDVYKKVHSVRLLQSTLVNCDESQAELVEQLFACLGKICLYCPNDLSLVQNPSDLKARVLLGASNSSTIAEEIIALLRRLHTLPLWNGPINSFLSNKLCISTEFLDEQNSDCNNEHEKGLIVAALSVIGGCDSRPRIGLNVTHEGLRGTISSFTPKGKVVANVHNSSDVKKLSIALAQECADVGAFSLSRMKLNEILINSWTLLLNGPSEWKTNLTSSQINVSFLRSQQIHLAALNATSVLFRHQNILRKILRQRAPGISRYSSDESISEHGNENVSPDSQNDCASSDEHIAGNNELLIQTILARATQANPLKAQYSYSDLALAALALSQLLSSHIHTETDAPLTTVRRPIPPPVQPTLIHGVPIYNDGLLDDLQTPSSESSNLCSATRTTNRKLSPMISQIVEMGFSRKSINLALKAVANQSDNLPNVDQIVQWILEHPDQCPPLHTAKPSDLNGDSDSDCGSIDTVECFCANDKYATRDDFSTADQYAQYVREKIVPGMTVRCCRDFEEIHKGDIGTVVKVDAEGLHDLNVQVDWQLHSSAYWMCFVHIEILEPPKEDASAADNVIVVGSHVRIKSSVSSPRYKWGSVLKGSVGVVTAINENGDVTVDFPQQFSWSGQLSEMELVCQGNALAVQNEASIGGDLIEDWSRCIRSLTVSSNESMAKHLLDKTPNYWQSSSGGITKNWIRLEMHENVLVHSISLIVSPADRSHMPSLVVVRVGDSVDTLKDFGWVYVKPTDTTIQLLSDVREYYNWVEIVIKQCRNNGIQCKIHGINIIGRRKQTDLDLMLMNAGFLATEFDSTFEPSYSSSSYPEDKHSKDQLPKVLVWGLNDKEQLGGLKGSKIKLPTASPTLSQLRPVHISGGSKSLFIVSQDGKVYACGEGTNGRLGLGHNYNVSTPRKVPILNQYVVKKVAVHSGGKHAMALTLDGKVLSWGEGEDGKLGHGNRLTLDKPKLIEALKSKRIRDIACGSSHSAAITSSGELYTWGLGEYGRLGHGDNCTQLKPKLVQALLDHRVVQVACGSRDAQTLALTEAGLLFSWGDGDFGKLGRGGSEGCSVPHQVERLNGVGVVQIECGAQFSLALTKAGEIWTWGKGDYYRLGHNSDQHVRKPTPIQGLRGLRVIHVAVGALHCLAVTDTGQVFAWGDNDHGQQGSGTTSVNKKPCAVIGLDSVFVNRVACGSSHSVAWCLPQSTIEEDKKEPVPFSSAKDPLGSTGLGIYDQEPQVLHLSGTLKTQKPSLSTILLSLDSNSARQVALSHVLNAMSIIQARQCIVASLACHSQLVNYSEKCGDNENYFKELESLHNPNNQLNNPEVIAKGGGEGPVDPSTLALVDASPDSESMPPLPAGPFAAFQSLTGSVSLSASISSCNATQKQSKMSASAMSVMAVTMTHQDEVINANGVAGLDEFTSLLGESEAKGLLELLKLSVAGRTGSASTSQTIANTLIALGTNSPVIGSMILETCITELEDLCTSRHFLGKLPKPVVQETSHPYIDDITLVGHVKIPGAEALRLEFDAQCSTEKRNDPLIIMDGSGRVIASRSGREFAQWAPEIRIPGDEMRWKFTSDSSVNGWGWKFWVHAIMPPFFLQEIGSDRAVLSQPSMDLVMALLDSRLVPSNKSILLRLAAAVSACAQLCTLTTPQRIWALKKLHEILVSKHSPKPLDPSLSSFLMPLVPCLLKQYEYEESQVRGGVHLMHSEYFKTMAALACDMQLDSLLSQADIHKWAWFNHSPIVRVAQSLINRKPLPRSFVMEVRKKLSDMLPNQSVSAMFSGVNGLSSSMTSLSSSHNATTSYSSASSSLVQYIDSVISLASIPSDGEIREQENQYMQEDHTIFKAQHDRQLLQWLNRRPEDWKLACNGASTIYGWGHNHRGQLGGLEGGRIKSPTPCESLSLLRPVQLCGGEQTLFAVTPDGRLFATGYGAGGRLGIGGTDSMSTPTLVESLQHVFIKKVAVNSGGKHCLALTDSGNVYSWGEGDDGKLGHGNRINYDRPKLIEALSGIGIVDIACGSAHSAVITSSGHVMTFGKGRYGRLGHGDSEDQMRPKLVEALLNYRCVDIACGSGDAQTLCITDDDNVWSFGDGDYGKLGRGGSDGVKLPMKIESLAGLGVCKVECGSQFSVALTRSGAVYTWGKGDYHRLGHGSVEHVRRPKKVAALQGKKIVSIATGSLHCVGCSDQGEVFTWGDNDEGQLGDGTVSAIQRPRLVLSLQGKHIVKVTCGSAHTLALSTTQLTEGTRPPPIPPLEYDFVRELPPEALHARLVLLHHFSELLCPCIAMLPISGELSLGALKDLLVYSIKEAAFRKVIQTTMVRDKQHGPVVELNRIQVKRSRSRSGGGLAGVDGLKSVFGQMVQKLPVLNQEALYLPHRVWKVKFVGESVDDCGGGFSESIAEMCDELQNGSVPLLIQTPNGAGEAGANRDCFLLDPTLVSVLQMNMFRFLGVLMGIAVRTGSPLSLNLAEPVWRQLAGETLRPSDLTEVDRDYVASLLCIRDMEDDPKVFQTLELPFSTPSAKGHEVPLSTRYTRITPQNKNEYVRLALNHRLHEFDEQVKAVRDGMSKVIPVPLLSLFTATQLQAMVCGSPEIPLSLLKSVATYKGIDPSSSLVQWFWEVMEEFSNQERSLFLRFVWGRTRLPRTIADFRGRDFVLQVLDKYSPPDHFLPESYTCFFLLKMPRYSCKSVLLEKLKYAIYFCKSIDTDEYARVAMVEPTEATVSDNNSDLESEVSEEM</sequence>
<dbReference type="CDD" id="cd00078">
    <property type="entry name" value="HECTc"/>
    <property type="match status" value="1"/>
</dbReference>
<comment type="subcellular location">
    <subcellularLocation>
        <location evidence="2">Cytoplasm</location>
    </subcellularLocation>
    <subcellularLocation>
        <location evidence="3">Late endosome membrane</location>
        <topology evidence="3">Peripheral membrane protein</topology>
    </subcellularLocation>
</comment>
<evidence type="ECO:0000259" key="22">
    <source>
        <dbReference type="PROSITE" id="PS51284"/>
    </source>
</evidence>
<evidence type="ECO:0000256" key="11">
    <source>
        <dbReference type="ARBA" id="ARBA00022737"/>
    </source>
</evidence>
<dbReference type="SUPFAM" id="SSF49785">
    <property type="entry name" value="Galactose-binding domain-like"/>
    <property type="match status" value="1"/>
</dbReference>
<dbReference type="Pfam" id="PF06701">
    <property type="entry name" value="MIB_HERC2"/>
    <property type="match status" value="1"/>
</dbReference>
<dbReference type="Gene3D" id="2.30.30.30">
    <property type="match status" value="1"/>
</dbReference>
<dbReference type="InterPro" id="IPR009060">
    <property type="entry name" value="UBA-like_sf"/>
</dbReference>
<evidence type="ECO:0000256" key="17">
    <source>
        <dbReference type="PROSITE-ProRule" id="PRU00104"/>
    </source>
</evidence>
<feature type="repeat" description="RCC1" evidence="18">
    <location>
        <begin position="3229"/>
        <end position="3282"/>
    </location>
</feature>
<feature type="repeat" description="RCC1" evidence="18">
    <location>
        <begin position="970"/>
        <end position="1033"/>
    </location>
</feature>
<feature type="repeat" description="RCC1" evidence="18">
    <location>
        <begin position="3441"/>
        <end position="3492"/>
    </location>
</feature>
<feature type="region of interest" description="Disordered" evidence="19">
    <location>
        <begin position="2615"/>
        <end position="2637"/>
    </location>
</feature>
<dbReference type="FunFam" id="2.130.10.30:FF:000004">
    <property type="entry name" value="E3 ubiquitin-protein ligase HERC2 isoform X2"/>
    <property type="match status" value="1"/>
</dbReference>
<dbReference type="PROSITE" id="PS51497">
    <property type="entry name" value="UMA"/>
    <property type="match status" value="1"/>
</dbReference>
<dbReference type="InterPro" id="IPR010606">
    <property type="entry name" value="Mib_Herc2"/>
</dbReference>
<dbReference type="FunFam" id="3.30.2160.10:FF:000010">
    <property type="entry name" value="E3 ubiquitin-protein ligase HERC2 isoform X2"/>
    <property type="match status" value="1"/>
</dbReference>
<dbReference type="SMART" id="SM00119">
    <property type="entry name" value="HECTc"/>
    <property type="match status" value="1"/>
</dbReference>
<evidence type="ECO:0000256" key="8">
    <source>
        <dbReference type="ARBA" id="ARBA00022490"/>
    </source>
</evidence>
<dbReference type="SUPFAM" id="SSF63748">
    <property type="entry name" value="Tudor/PWWP/MBT"/>
    <property type="match status" value="1"/>
</dbReference>
<dbReference type="PROSITE" id="PS50030">
    <property type="entry name" value="UBA"/>
    <property type="match status" value="1"/>
</dbReference>
<dbReference type="PROSITE" id="PS51498">
    <property type="entry name" value="MABP"/>
    <property type="match status" value="1"/>
</dbReference>
<dbReference type="InterPro" id="IPR035983">
    <property type="entry name" value="Hect_E3_ubiquitin_ligase"/>
</dbReference>
<dbReference type="InterPro" id="IPR051210">
    <property type="entry name" value="Ub_ligase/GEF_domain"/>
</dbReference>
<dbReference type="InterPro" id="IPR023340">
    <property type="entry name" value="UMA"/>
</dbReference>
<evidence type="ECO:0000256" key="9">
    <source>
        <dbReference type="ARBA" id="ARBA00022553"/>
    </source>
</evidence>
<feature type="repeat" description="RCC1" evidence="18">
    <location>
        <begin position="3283"/>
        <end position="3334"/>
    </location>
</feature>
<dbReference type="Gene3D" id="2.130.10.30">
    <property type="entry name" value="Regulator of chromosome condensation 1/beta-lactamase-inhibitor protein II"/>
    <property type="match status" value="3"/>
</dbReference>
<evidence type="ECO:0000259" key="24">
    <source>
        <dbReference type="PROSITE" id="PS51497"/>
    </source>
</evidence>
<dbReference type="InterPro" id="IPR008979">
    <property type="entry name" value="Galactose-bd-like_sf"/>
</dbReference>
<dbReference type="InterPro" id="IPR015940">
    <property type="entry name" value="UBA"/>
</dbReference>
<evidence type="ECO:0000259" key="25">
    <source>
        <dbReference type="PROSITE" id="PS51498"/>
    </source>
</evidence>
<feature type="repeat" description="RCC1" evidence="18">
    <location>
        <begin position="4530"/>
        <end position="4581"/>
    </location>
</feature>
<keyword evidence="7" id="KW-0813">Transport</keyword>